<dbReference type="InterPro" id="IPR003663">
    <property type="entry name" value="Sugar/inositol_transpt"/>
</dbReference>
<evidence type="ECO:0000259" key="11">
    <source>
        <dbReference type="PROSITE" id="PS50850"/>
    </source>
</evidence>
<evidence type="ECO:0000256" key="3">
    <source>
        <dbReference type="ARBA" id="ARBA00022448"/>
    </source>
</evidence>
<keyword evidence="6 10" id="KW-1133">Transmembrane helix</keyword>
<gene>
    <name evidence="12" type="ORF">AB675_10535</name>
</gene>
<evidence type="ECO:0000313" key="12">
    <source>
        <dbReference type="EMBL" id="KPI40820.1"/>
    </source>
</evidence>
<dbReference type="AlphaFoldDB" id="A0A0N1HA79"/>
<dbReference type="InterPro" id="IPR020846">
    <property type="entry name" value="MFS_dom"/>
</dbReference>
<dbReference type="OrthoDB" id="508119at2759"/>
<evidence type="ECO:0000256" key="10">
    <source>
        <dbReference type="SAM" id="Phobius"/>
    </source>
</evidence>
<dbReference type="InterPro" id="IPR005828">
    <property type="entry name" value="MFS_sugar_transport-like"/>
</dbReference>
<comment type="function">
    <text evidence="8">Integral membrane transporter that imports quinic acid to be catabolized as a carbon source.</text>
</comment>
<keyword evidence="13" id="KW-1185">Reference proteome</keyword>
<evidence type="ECO:0000256" key="1">
    <source>
        <dbReference type="ARBA" id="ARBA00004141"/>
    </source>
</evidence>
<organism evidence="12 13">
    <name type="scientific">Cyphellophora attinorum</name>
    <dbReference type="NCBI Taxonomy" id="1664694"/>
    <lineage>
        <taxon>Eukaryota</taxon>
        <taxon>Fungi</taxon>
        <taxon>Dikarya</taxon>
        <taxon>Ascomycota</taxon>
        <taxon>Pezizomycotina</taxon>
        <taxon>Eurotiomycetes</taxon>
        <taxon>Chaetothyriomycetidae</taxon>
        <taxon>Chaetothyriales</taxon>
        <taxon>Cyphellophoraceae</taxon>
        <taxon>Cyphellophora</taxon>
    </lineage>
</organism>
<feature type="transmembrane region" description="Helical" evidence="10">
    <location>
        <begin position="179"/>
        <end position="201"/>
    </location>
</feature>
<evidence type="ECO:0000256" key="7">
    <source>
        <dbReference type="ARBA" id="ARBA00023136"/>
    </source>
</evidence>
<feature type="transmembrane region" description="Helical" evidence="10">
    <location>
        <begin position="86"/>
        <end position="110"/>
    </location>
</feature>
<evidence type="ECO:0000256" key="8">
    <source>
        <dbReference type="ARBA" id="ARBA00037560"/>
    </source>
</evidence>
<feature type="transmembrane region" description="Helical" evidence="10">
    <location>
        <begin position="53"/>
        <end position="74"/>
    </location>
</feature>
<keyword evidence="7 10" id="KW-0472">Membrane</keyword>
<dbReference type="Pfam" id="PF00083">
    <property type="entry name" value="Sugar_tr"/>
    <property type="match status" value="1"/>
</dbReference>
<dbReference type="Gene3D" id="1.20.1250.20">
    <property type="entry name" value="MFS general substrate transporter like domains"/>
    <property type="match status" value="1"/>
</dbReference>
<dbReference type="VEuPathDB" id="FungiDB:AB675_10535"/>
<dbReference type="Proteomes" id="UP000038010">
    <property type="component" value="Unassembled WGS sequence"/>
</dbReference>
<dbReference type="PROSITE" id="PS00217">
    <property type="entry name" value="SUGAR_TRANSPORT_2"/>
    <property type="match status" value="1"/>
</dbReference>
<dbReference type="GO" id="GO:0016020">
    <property type="term" value="C:membrane"/>
    <property type="evidence" value="ECO:0007669"/>
    <property type="project" value="UniProtKB-SubCell"/>
</dbReference>
<comment type="similarity">
    <text evidence="2">Belongs to the major facilitator superfamily. Sugar transporter (TC 2.A.1.1) family.</text>
</comment>
<dbReference type="InterPro" id="IPR050360">
    <property type="entry name" value="MFS_Sugar_Transporters"/>
</dbReference>
<sequence>MAGSNGNLYLAAAVACMTASLLGYSVGFIGGILVLPSFMHHFGLDRLSSNDLAVAQAATVTSWLVGTLVGVAAAMPIYTKMGRKPCLLFCSVLYILGASLQISGVGGIAVFDVGRLLNGVGVGAGTLVSPLYIAEISTPDTRGMLMSGYQVGVQLSALVGFWGAYVSHKAFPDTSVQQYLVPVALQLIPGVLLILGTLYIVEVPRFLAEESQYETLNRSICWLRGLQESSPEVLSEVESIKRSVASVEHAQSLHKESFVAQLTSNPSLRRRYLWA</sequence>
<name>A0A0N1HA79_9EURO</name>
<feature type="domain" description="Major facilitator superfamily (MFS) profile" evidence="11">
    <location>
        <begin position="11"/>
        <end position="275"/>
    </location>
</feature>
<feature type="transmembrane region" description="Helical" evidence="10">
    <location>
        <begin position="7"/>
        <end position="33"/>
    </location>
</feature>
<dbReference type="GO" id="GO:0005351">
    <property type="term" value="F:carbohydrate:proton symporter activity"/>
    <property type="evidence" value="ECO:0007669"/>
    <property type="project" value="TreeGrafter"/>
</dbReference>
<dbReference type="PANTHER" id="PTHR48022">
    <property type="entry name" value="PLASTIDIC GLUCOSE TRANSPORTER 4"/>
    <property type="match status" value="1"/>
</dbReference>
<dbReference type="InterPro" id="IPR005829">
    <property type="entry name" value="Sugar_transporter_CS"/>
</dbReference>
<accession>A0A0N1HA79</accession>
<dbReference type="SUPFAM" id="SSF103473">
    <property type="entry name" value="MFS general substrate transporter"/>
    <property type="match status" value="1"/>
</dbReference>
<keyword evidence="3" id="KW-0813">Transport</keyword>
<dbReference type="STRING" id="1664694.A0A0N1HA79"/>
<comment type="caution">
    <text evidence="12">The sequence shown here is derived from an EMBL/GenBank/DDBJ whole genome shotgun (WGS) entry which is preliminary data.</text>
</comment>
<dbReference type="InterPro" id="IPR036259">
    <property type="entry name" value="MFS_trans_sf"/>
</dbReference>
<dbReference type="PROSITE" id="PS50850">
    <property type="entry name" value="MFS"/>
    <property type="match status" value="1"/>
</dbReference>
<proteinExistence type="inferred from homology"/>
<evidence type="ECO:0000256" key="9">
    <source>
        <dbReference type="ARBA" id="ARBA00043213"/>
    </source>
</evidence>
<protein>
    <recommendedName>
        <fullName evidence="9">Quinate transporter</fullName>
    </recommendedName>
</protein>
<reference evidence="12 13" key="1">
    <citation type="submission" date="2015-06" db="EMBL/GenBank/DDBJ databases">
        <title>Draft genome of the ant-associated black yeast Phialophora attae CBS 131958.</title>
        <authorList>
            <person name="Moreno L.F."/>
            <person name="Stielow B.J."/>
            <person name="de Hoog S."/>
            <person name="Vicente V.A."/>
            <person name="Weiss V.A."/>
            <person name="de Vries M."/>
            <person name="Cruz L.M."/>
            <person name="Souza E.M."/>
        </authorList>
    </citation>
    <scope>NUCLEOTIDE SEQUENCE [LARGE SCALE GENOMIC DNA]</scope>
    <source>
        <strain evidence="12 13">CBS 131958</strain>
    </source>
</reference>
<keyword evidence="5" id="KW-0672">Quinate metabolism</keyword>
<dbReference type="RefSeq" id="XP_018000783.1">
    <property type="nucleotide sequence ID" value="XM_018139314.1"/>
</dbReference>
<dbReference type="PRINTS" id="PR00171">
    <property type="entry name" value="SUGRTRNSPORT"/>
</dbReference>
<feature type="transmembrane region" description="Helical" evidence="10">
    <location>
        <begin position="146"/>
        <end position="167"/>
    </location>
</feature>
<dbReference type="PANTHER" id="PTHR48022:SF34">
    <property type="entry name" value="MAJOR FACILITATOR SUPERFAMILY (MFS) PROFILE DOMAIN-CONTAINING PROTEIN-RELATED"/>
    <property type="match status" value="1"/>
</dbReference>
<dbReference type="EMBL" id="LFJN01000011">
    <property type="protein sequence ID" value="KPI40820.1"/>
    <property type="molecule type" value="Genomic_DNA"/>
</dbReference>
<keyword evidence="4 10" id="KW-0812">Transmembrane</keyword>
<comment type="subcellular location">
    <subcellularLocation>
        <location evidence="1">Membrane</location>
        <topology evidence="1">Multi-pass membrane protein</topology>
    </subcellularLocation>
</comment>
<evidence type="ECO:0000256" key="2">
    <source>
        <dbReference type="ARBA" id="ARBA00010992"/>
    </source>
</evidence>
<dbReference type="GeneID" id="28731194"/>
<evidence type="ECO:0000256" key="6">
    <source>
        <dbReference type="ARBA" id="ARBA00022989"/>
    </source>
</evidence>
<evidence type="ECO:0000256" key="4">
    <source>
        <dbReference type="ARBA" id="ARBA00022692"/>
    </source>
</evidence>
<evidence type="ECO:0000313" key="13">
    <source>
        <dbReference type="Proteomes" id="UP000038010"/>
    </source>
</evidence>
<evidence type="ECO:0000256" key="5">
    <source>
        <dbReference type="ARBA" id="ARBA00022911"/>
    </source>
</evidence>